<dbReference type="Pfam" id="PF24481">
    <property type="entry name" value="CT398_CC"/>
    <property type="match status" value="1"/>
</dbReference>
<dbReference type="AlphaFoldDB" id="A0A0P1NVB1"/>
<protein>
    <submittedName>
        <fullName evidence="4">Uncharacterized protein</fullName>
    </submittedName>
</protein>
<dbReference type="Gene3D" id="1.10.287.1490">
    <property type="match status" value="1"/>
</dbReference>
<evidence type="ECO:0000259" key="3">
    <source>
        <dbReference type="Pfam" id="PF24481"/>
    </source>
</evidence>
<dbReference type="InterPro" id="IPR056003">
    <property type="entry name" value="CT398_CC_hairpin"/>
</dbReference>
<dbReference type="OrthoDB" id="9795058at2"/>
<dbReference type="Pfam" id="PF02591">
    <property type="entry name" value="Zn_ribbon_9"/>
    <property type="match status" value="1"/>
</dbReference>
<dbReference type="PANTHER" id="PTHR39082:SF1">
    <property type="entry name" value="SCAVENGER RECEPTOR CLASS A MEMBER 3"/>
    <property type="match status" value="1"/>
</dbReference>
<dbReference type="EMBL" id="CZVW01000015">
    <property type="protein sequence ID" value="CUT03136.1"/>
    <property type="molecule type" value="Genomic_DNA"/>
</dbReference>
<gene>
    <name evidence="4" type="ORF">JGI23_01409</name>
</gene>
<dbReference type="InterPro" id="IPR052376">
    <property type="entry name" value="Oxidative_Scav/Glycosyltrans"/>
</dbReference>
<dbReference type="RefSeq" id="WP_143713917.1">
    <property type="nucleotide sequence ID" value="NZ_CZVW01000015.1"/>
</dbReference>
<feature type="domain" description="C4-type zinc ribbon" evidence="2">
    <location>
        <begin position="199"/>
        <end position="230"/>
    </location>
</feature>
<keyword evidence="5" id="KW-1185">Reference proteome</keyword>
<evidence type="ECO:0000313" key="4">
    <source>
        <dbReference type="EMBL" id="CUT03136.1"/>
    </source>
</evidence>
<reference evidence="5" key="1">
    <citation type="submission" date="2015-11" db="EMBL/GenBank/DDBJ databases">
        <authorList>
            <person name="Varghese N."/>
        </authorList>
    </citation>
    <scope>NUCLEOTIDE SEQUENCE [LARGE SCALE GENOMIC DNA]</scope>
    <source>
        <strain evidence="5">JGI-23</strain>
    </source>
</reference>
<keyword evidence="1" id="KW-0175">Coiled coil</keyword>
<evidence type="ECO:0000256" key="1">
    <source>
        <dbReference type="SAM" id="Coils"/>
    </source>
</evidence>
<feature type="domain" description="CT398-like coiled coil hairpin" evidence="3">
    <location>
        <begin position="11"/>
        <end position="184"/>
    </location>
</feature>
<evidence type="ECO:0000313" key="5">
    <source>
        <dbReference type="Proteomes" id="UP000199197"/>
    </source>
</evidence>
<sequence>MKKKLVALYKLQLIDTKLYEIAGKRGTLPDEIKSLSEEIEKLEEDLRRKKDMLKNVIEAIDDADIEISRLNENKKKWKKQLTQVKSNREYDTLQKQISDADERIEELKEKRSQLIKQQGELEEEIKEDEKELKRMKDELEEKQKELEEIDSEIKDDEQKLLKVRDKFVKDVDAHLLARYNRVINALGVPAVVPINNGNCGGCGARIPAQRLVEISQNNRIYSCESCGRILISDQVYKVAVESLK</sequence>
<accession>A0A0P1NVB1</accession>
<proteinExistence type="predicted"/>
<evidence type="ECO:0000259" key="2">
    <source>
        <dbReference type="Pfam" id="PF02591"/>
    </source>
</evidence>
<dbReference type="SUPFAM" id="SSF57997">
    <property type="entry name" value="Tropomyosin"/>
    <property type="match status" value="1"/>
</dbReference>
<feature type="coiled-coil region" evidence="1">
    <location>
        <begin position="25"/>
        <end position="166"/>
    </location>
</feature>
<dbReference type="PANTHER" id="PTHR39082">
    <property type="entry name" value="PHOSPHOLIPASE C-BETA-2-RELATED"/>
    <property type="match status" value="1"/>
</dbReference>
<name>A0A0P1NVB1_9BACT</name>
<dbReference type="Proteomes" id="UP000199197">
    <property type="component" value="Unassembled WGS sequence"/>
</dbReference>
<dbReference type="InterPro" id="IPR003743">
    <property type="entry name" value="Zf-RING_7"/>
</dbReference>
<organism evidence="4 5">
    <name type="scientific">Candidatus Chryseopegocella kryptomonas</name>
    <dbReference type="NCBI Taxonomy" id="1633643"/>
    <lineage>
        <taxon>Bacteria</taxon>
        <taxon>Pseudomonadati</taxon>
        <taxon>Candidatus Kryptoniota</taxon>
        <taxon>Candidatus Chryseopegocella</taxon>
    </lineage>
</organism>